<feature type="compositionally biased region" description="Pro residues" evidence="1">
    <location>
        <begin position="1"/>
        <end position="10"/>
    </location>
</feature>
<feature type="compositionally biased region" description="Polar residues" evidence="1">
    <location>
        <begin position="61"/>
        <end position="71"/>
    </location>
</feature>
<dbReference type="AlphaFoldDB" id="A0ABD3PBT8"/>
<feature type="compositionally biased region" description="Basic and acidic residues" evidence="1">
    <location>
        <begin position="246"/>
        <end position="255"/>
    </location>
</feature>
<comment type="caution">
    <text evidence="3">The sequence shown here is derived from an EMBL/GenBank/DDBJ whole genome shotgun (WGS) entry which is preliminary data.</text>
</comment>
<evidence type="ECO:0000313" key="4">
    <source>
        <dbReference type="Proteomes" id="UP001530400"/>
    </source>
</evidence>
<dbReference type="SUPFAM" id="SSF50156">
    <property type="entry name" value="PDZ domain-like"/>
    <property type="match status" value="2"/>
</dbReference>
<dbReference type="InterPro" id="IPR001478">
    <property type="entry name" value="PDZ"/>
</dbReference>
<organism evidence="3 4">
    <name type="scientific">Cyclotella atomus</name>
    <dbReference type="NCBI Taxonomy" id="382360"/>
    <lineage>
        <taxon>Eukaryota</taxon>
        <taxon>Sar</taxon>
        <taxon>Stramenopiles</taxon>
        <taxon>Ochrophyta</taxon>
        <taxon>Bacillariophyta</taxon>
        <taxon>Coscinodiscophyceae</taxon>
        <taxon>Thalassiosirophycidae</taxon>
        <taxon>Stephanodiscales</taxon>
        <taxon>Stephanodiscaceae</taxon>
        <taxon>Cyclotella</taxon>
    </lineage>
</organism>
<feature type="compositionally biased region" description="Basic and acidic residues" evidence="1">
    <location>
        <begin position="262"/>
        <end position="287"/>
    </location>
</feature>
<feature type="region of interest" description="Disordered" evidence="1">
    <location>
        <begin position="1"/>
        <end position="374"/>
    </location>
</feature>
<feature type="compositionally biased region" description="Low complexity" evidence="1">
    <location>
        <begin position="89"/>
        <end position="99"/>
    </location>
</feature>
<feature type="compositionally biased region" description="Polar residues" evidence="1">
    <location>
        <begin position="202"/>
        <end position="211"/>
    </location>
</feature>
<keyword evidence="4" id="KW-1185">Reference proteome</keyword>
<proteinExistence type="predicted"/>
<feature type="region of interest" description="Disordered" evidence="1">
    <location>
        <begin position="535"/>
        <end position="606"/>
    </location>
</feature>
<dbReference type="PROSITE" id="PS50106">
    <property type="entry name" value="PDZ"/>
    <property type="match status" value="1"/>
</dbReference>
<protein>
    <recommendedName>
        <fullName evidence="2">PDZ domain-containing protein</fullName>
    </recommendedName>
</protein>
<reference evidence="3 4" key="1">
    <citation type="submission" date="2024-10" db="EMBL/GenBank/DDBJ databases">
        <title>Updated reference genomes for cyclostephanoid diatoms.</title>
        <authorList>
            <person name="Roberts W.R."/>
            <person name="Alverson A.J."/>
        </authorList>
    </citation>
    <scope>NUCLEOTIDE SEQUENCE [LARGE SCALE GENOMIC DNA]</scope>
    <source>
        <strain evidence="3 4">AJA010-31</strain>
    </source>
</reference>
<feature type="compositionally biased region" description="Polar residues" evidence="1">
    <location>
        <begin position="566"/>
        <end position="581"/>
    </location>
</feature>
<evidence type="ECO:0000313" key="3">
    <source>
        <dbReference type="EMBL" id="KAL3785630.1"/>
    </source>
</evidence>
<name>A0ABD3PBT8_9STRA</name>
<evidence type="ECO:0000256" key="1">
    <source>
        <dbReference type="SAM" id="MobiDB-lite"/>
    </source>
</evidence>
<feature type="region of interest" description="Disordered" evidence="1">
    <location>
        <begin position="392"/>
        <end position="414"/>
    </location>
</feature>
<feature type="compositionally biased region" description="Polar residues" evidence="1">
    <location>
        <begin position="395"/>
        <end position="414"/>
    </location>
</feature>
<feature type="compositionally biased region" description="Acidic residues" evidence="1">
    <location>
        <begin position="36"/>
        <end position="59"/>
    </location>
</feature>
<dbReference type="SMART" id="SM00228">
    <property type="entry name" value="PDZ"/>
    <property type="match status" value="2"/>
</dbReference>
<feature type="compositionally biased region" description="Basic and acidic residues" evidence="1">
    <location>
        <begin position="334"/>
        <end position="350"/>
    </location>
</feature>
<feature type="compositionally biased region" description="Acidic residues" evidence="1">
    <location>
        <begin position="128"/>
        <end position="153"/>
    </location>
</feature>
<feature type="compositionally biased region" description="Basic and acidic residues" evidence="1">
    <location>
        <begin position="76"/>
        <end position="88"/>
    </location>
</feature>
<evidence type="ECO:0000259" key="2">
    <source>
        <dbReference type="PROSITE" id="PS50106"/>
    </source>
</evidence>
<dbReference type="InterPro" id="IPR036034">
    <property type="entry name" value="PDZ_sf"/>
</dbReference>
<gene>
    <name evidence="3" type="ORF">ACHAWO_005974</name>
</gene>
<dbReference type="Gene3D" id="2.30.42.10">
    <property type="match status" value="1"/>
</dbReference>
<dbReference type="Proteomes" id="UP001530400">
    <property type="component" value="Unassembled WGS sequence"/>
</dbReference>
<accession>A0ABD3PBT8</accession>
<feature type="compositionally biased region" description="Basic and acidic residues" evidence="1">
    <location>
        <begin position="178"/>
        <end position="194"/>
    </location>
</feature>
<feature type="domain" description="PDZ" evidence="2">
    <location>
        <begin position="616"/>
        <end position="694"/>
    </location>
</feature>
<dbReference type="EMBL" id="JALLPJ020000684">
    <property type="protein sequence ID" value="KAL3785630.1"/>
    <property type="molecule type" value="Genomic_DNA"/>
</dbReference>
<sequence>MYRPRPPLPTLPSGRSVTYSRSNRRLVRDSDLSGIDLDEISTDDDDDSSSQSDDIDDDSTAQHSIGSNQDFGRSFAGDKSRPVKDPHRSASSSEDGSSSSEEDSLQQEKARKSLKPYPGDASISSEGSSDEDRAEEDDRSSDAESASESDESYLGDRKRAATYQTIAESDESDSDSSLGDRSRAVQQHVSKDDESSSDESSVGNTRSSSDESALGNRGRSVHQHAVKRDESSSDESSLGDRRRKANQHEVKRDETSSDESSFGDRRRNANQHEVKRDETSSDESSLRDRRRTAQLHAVKRDETSSDESSLGDRRRTAQQHASSKDESASDESSLGDRKRASNDSKPKPLDEDFDESFIGESESKPSSNQYEHEKNEDFNTLPIGAAKLNDAAFGDSTTKQNGTVKSKDTPASSFHYDYSTTVRQSNDYQRIDATTTKRLLKVKVYDESNSQDFFIINVEVDTPSKQQDVTTADELIMCVLNTRQAVQITQHDNLREDEIVIDHLQPHRADAEESSVGKPDFATAAAKYLVAPDLSQLEPTPKSKLPISQLKPEPPVANHLHPSMTFDASQLDPTSKATSPIPTIAPSKVEQSKPEPPTHESSNNSVDQFIIPTIVTATYVKSTPDQKVGLSFRKSKGVVIIEKISPGSVFDGSQLKSGQECLCINDHRIRSARRAAEVVRETATSLTLMVSTAPRPPGTSYTVIQLGGENNSGDEAAGGDANNISSRGMTFEMKHGLVQLAKVDSNSPITNSSIKRGDFILAINGVVTDSVEHTIGILSEASMEMVPILYFNMRHLRMSLVDKVLDESWKREWSDNYDECVVLPPTGNSNPVTLRFKENGNCVLIDPLRAFRVLKFGHNDCASDPSSIPADHPLHAVVDALNNGITCVLKAIRQGVHRQRE</sequence>